<proteinExistence type="inferred from homology"/>
<protein>
    <recommendedName>
        <fullName evidence="5">Probable RNA 2'-phosphotransferase</fullName>
        <ecNumber evidence="5">2.7.1.-</ecNumber>
    </recommendedName>
</protein>
<dbReference type="RefSeq" id="WP_258846557.1">
    <property type="nucleotide sequence ID" value="NZ_JANUGX010000020.1"/>
</dbReference>
<name>A0ABT2A9A5_9BURK</name>
<dbReference type="SUPFAM" id="SSF56399">
    <property type="entry name" value="ADP-ribosylation"/>
    <property type="match status" value="1"/>
</dbReference>
<keyword evidence="3 5" id="KW-0520">NAD</keyword>
<dbReference type="InterPro" id="IPR002745">
    <property type="entry name" value="Ptrans_KptA/Tpt1"/>
</dbReference>
<dbReference type="Gene3D" id="1.10.10.970">
    <property type="entry name" value="RNA 2'-phosphotransferase, Tpt1/KptA family, N-terminal domain"/>
    <property type="match status" value="1"/>
</dbReference>
<sequence>MSRDPVVATSKLLSYVLRHRPDSIGLALDAHGWAGVDELLACLAAHGKPVERALLDRVVASNDKQRFAFSPDGTRIRASQGHSIAVDLQLQEAEPPAVLYHGTASRFLKSILASGLRPGARHHVHLSADIDTATRVGARHGFPAVLAVDAARMRTDGIVFYLSDNGVWLTAEVKPKYLGQMASAPGEA</sequence>
<evidence type="ECO:0000256" key="4">
    <source>
        <dbReference type="ARBA" id="ARBA00025212"/>
    </source>
</evidence>
<dbReference type="PANTHER" id="PTHR12684:SF2">
    <property type="entry name" value="TRNA 2'-PHOSPHOTRANSFERASE 1"/>
    <property type="match status" value="1"/>
</dbReference>
<evidence type="ECO:0000256" key="5">
    <source>
        <dbReference type="HAMAP-Rule" id="MF_00299"/>
    </source>
</evidence>
<dbReference type="HAMAP" id="MF_00299">
    <property type="entry name" value="KptA"/>
    <property type="match status" value="1"/>
</dbReference>
<dbReference type="EC" id="2.7.1.-" evidence="5"/>
<dbReference type="GO" id="GO:0016740">
    <property type="term" value="F:transferase activity"/>
    <property type="evidence" value="ECO:0007669"/>
    <property type="project" value="UniProtKB-KW"/>
</dbReference>
<evidence type="ECO:0000256" key="2">
    <source>
        <dbReference type="ARBA" id="ARBA00022679"/>
    </source>
</evidence>
<keyword evidence="7" id="KW-1185">Reference proteome</keyword>
<gene>
    <name evidence="5" type="primary">kptA</name>
    <name evidence="6" type="ORF">NX782_16435</name>
</gene>
<dbReference type="Proteomes" id="UP001205560">
    <property type="component" value="Unassembled WGS sequence"/>
</dbReference>
<comment type="function">
    <text evidence="4 5">Removes the 2'-phosphate from RNA via an intermediate in which the phosphate is ADP-ribosylated by NAD followed by a presumed transesterification to release the RNA and generate ADP-ribose 1''-2''-cyclic phosphate (APPR&gt;P). May function as an ADP-ribosylase.</text>
</comment>
<accession>A0ABT2A9A5</accession>
<dbReference type="PANTHER" id="PTHR12684">
    <property type="entry name" value="PUTATIVE PHOSPHOTRANSFERASE"/>
    <property type="match status" value="1"/>
</dbReference>
<organism evidence="6 7">
    <name type="scientific">Massilia norwichensis</name>
    <dbReference type="NCBI Taxonomy" id="1442366"/>
    <lineage>
        <taxon>Bacteria</taxon>
        <taxon>Pseudomonadati</taxon>
        <taxon>Pseudomonadota</taxon>
        <taxon>Betaproteobacteria</taxon>
        <taxon>Burkholderiales</taxon>
        <taxon>Oxalobacteraceae</taxon>
        <taxon>Telluria group</taxon>
        <taxon>Massilia</taxon>
    </lineage>
</organism>
<dbReference type="InterPro" id="IPR042080">
    <property type="entry name" value="RNA_2'-PTrans_N"/>
</dbReference>
<dbReference type="EMBL" id="JANUGX010000020">
    <property type="protein sequence ID" value="MCS0590779.1"/>
    <property type="molecule type" value="Genomic_DNA"/>
</dbReference>
<evidence type="ECO:0000256" key="3">
    <source>
        <dbReference type="ARBA" id="ARBA00023027"/>
    </source>
</evidence>
<keyword evidence="2 5" id="KW-0808">Transferase</keyword>
<dbReference type="Pfam" id="PF01885">
    <property type="entry name" value="PTS_2-RNA"/>
    <property type="match status" value="1"/>
</dbReference>
<dbReference type="InterPro" id="IPR022928">
    <property type="entry name" value="RNA_2'-PTrans_KptA"/>
</dbReference>
<reference evidence="6 7" key="1">
    <citation type="submission" date="2022-08" db="EMBL/GenBank/DDBJ databases">
        <title>Reclassification of Massilia species as members of the genera Telluria, Duganella, Pseudoduganella, Mokoshia gen. nov. and Zemynaea gen. nov. using orthogonal and non-orthogonal genome-based approaches.</title>
        <authorList>
            <person name="Bowman J.P."/>
        </authorList>
    </citation>
    <scope>NUCLEOTIDE SEQUENCE [LARGE SCALE GENOMIC DNA]</scope>
    <source>
        <strain evidence="6 7">LMG 28164</strain>
    </source>
</reference>
<evidence type="ECO:0000256" key="1">
    <source>
        <dbReference type="ARBA" id="ARBA00009836"/>
    </source>
</evidence>
<comment type="caution">
    <text evidence="6">The sequence shown here is derived from an EMBL/GenBank/DDBJ whole genome shotgun (WGS) entry which is preliminary data.</text>
</comment>
<dbReference type="Gene3D" id="3.20.170.30">
    <property type="match status" value="1"/>
</dbReference>
<comment type="similarity">
    <text evidence="1 5">Belongs to the KptA/TPT1 family.</text>
</comment>
<evidence type="ECO:0000313" key="6">
    <source>
        <dbReference type="EMBL" id="MCS0590779.1"/>
    </source>
</evidence>
<evidence type="ECO:0000313" key="7">
    <source>
        <dbReference type="Proteomes" id="UP001205560"/>
    </source>
</evidence>
<dbReference type="InterPro" id="IPR042081">
    <property type="entry name" value="RNA_2'-PTrans_C"/>
</dbReference>
<dbReference type="NCBIfam" id="NF002014">
    <property type="entry name" value="PRK00819.1-4"/>
    <property type="match status" value="1"/>
</dbReference>